<dbReference type="AlphaFoldDB" id="A0A5B6V9Y3"/>
<name>A0A5B6V9Y3_9ROSI</name>
<proteinExistence type="predicted"/>
<dbReference type="EMBL" id="SMMG02000007">
    <property type="protein sequence ID" value="KAA3466000.1"/>
    <property type="molecule type" value="Genomic_DNA"/>
</dbReference>
<protein>
    <submittedName>
        <fullName evidence="1">Uncharacterized protein</fullName>
    </submittedName>
</protein>
<accession>A0A5B6V9Y3</accession>
<reference evidence="2" key="1">
    <citation type="journal article" date="2019" name="Plant Biotechnol. J.">
        <title>Genome sequencing of the Australian wild diploid species Gossypium australe highlights disease resistance and delayed gland morphogenesis.</title>
        <authorList>
            <person name="Cai Y."/>
            <person name="Cai X."/>
            <person name="Wang Q."/>
            <person name="Wang P."/>
            <person name="Zhang Y."/>
            <person name="Cai C."/>
            <person name="Xu Y."/>
            <person name="Wang K."/>
            <person name="Zhou Z."/>
            <person name="Wang C."/>
            <person name="Geng S."/>
            <person name="Li B."/>
            <person name="Dong Q."/>
            <person name="Hou Y."/>
            <person name="Wang H."/>
            <person name="Ai P."/>
            <person name="Liu Z."/>
            <person name="Yi F."/>
            <person name="Sun M."/>
            <person name="An G."/>
            <person name="Cheng J."/>
            <person name="Zhang Y."/>
            <person name="Shi Q."/>
            <person name="Xie Y."/>
            <person name="Shi X."/>
            <person name="Chang Y."/>
            <person name="Huang F."/>
            <person name="Chen Y."/>
            <person name="Hong S."/>
            <person name="Mi L."/>
            <person name="Sun Q."/>
            <person name="Zhang L."/>
            <person name="Zhou B."/>
            <person name="Peng R."/>
            <person name="Zhang X."/>
            <person name="Liu F."/>
        </authorList>
    </citation>
    <scope>NUCLEOTIDE SEQUENCE [LARGE SCALE GENOMIC DNA]</scope>
    <source>
        <strain evidence="2">cv. PA1801</strain>
    </source>
</reference>
<comment type="caution">
    <text evidence="1">The sequence shown here is derived from an EMBL/GenBank/DDBJ whole genome shotgun (WGS) entry which is preliminary data.</text>
</comment>
<evidence type="ECO:0000313" key="1">
    <source>
        <dbReference type="EMBL" id="KAA3466000.1"/>
    </source>
</evidence>
<gene>
    <name evidence="1" type="ORF">EPI10_001129</name>
</gene>
<evidence type="ECO:0000313" key="2">
    <source>
        <dbReference type="Proteomes" id="UP000325315"/>
    </source>
</evidence>
<sequence>MPNRRFRFEAWWVVEESFEPEVKWVWLSTLGNLLHKLEELLMAKERDDENLVELIDTKIQLNLEIEKDERY</sequence>
<keyword evidence="2" id="KW-1185">Reference proteome</keyword>
<dbReference type="Proteomes" id="UP000325315">
    <property type="component" value="Unassembled WGS sequence"/>
</dbReference>
<organism evidence="1 2">
    <name type="scientific">Gossypium australe</name>
    <dbReference type="NCBI Taxonomy" id="47621"/>
    <lineage>
        <taxon>Eukaryota</taxon>
        <taxon>Viridiplantae</taxon>
        <taxon>Streptophyta</taxon>
        <taxon>Embryophyta</taxon>
        <taxon>Tracheophyta</taxon>
        <taxon>Spermatophyta</taxon>
        <taxon>Magnoliopsida</taxon>
        <taxon>eudicotyledons</taxon>
        <taxon>Gunneridae</taxon>
        <taxon>Pentapetalae</taxon>
        <taxon>rosids</taxon>
        <taxon>malvids</taxon>
        <taxon>Malvales</taxon>
        <taxon>Malvaceae</taxon>
        <taxon>Malvoideae</taxon>
        <taxon>Gossypium</taxon>
    </lineage>
</organism>